<evidence type="ECO:0000256" key="1">
    <source>
        <dbReference type="ARBA" id="ARBA00022857"/>
    </source>
</evidence>
<dbReference type="AlphaFoldDB" id="A0A3M2LDK4"/>
<dbReference type="SUPFAM" id="SSF50129">
    <property type="entry name" value="GroES-like"/>
    <property type="match status" value="1"/>
</dbReference>
<dbReference type="RefSeq" id="WP_122186971.1">
    <property type="nucleotide sequence ID" value="NZ_RFFH01000002.1"/>
</dbReference>
<gene>
    <name evidence="3" type="ORF">EBN03_06290</name>
</gene>
<dbReference type="Pfam" id="PF13602">
    <property type="entry name" value="ADH_zinc_N_2"/>
    <property type="match status" value="1"/>
</dbReference>
<feature type="domain" description="Enoyl reductase (ER)" evidence="2">
    <location>
        <begin position="10"/>
        <end position="319"/>
    </location>
</feature>
<dbReference type="SMART" id="SM00829">
    <property type="entry name" value="PKS_ER"/>
    <property type="match status" value="1"/>
</dbReference>
<dbReference type="EMBL" id="RFFH01000002">
    <property type="protein sequence ID" value="RMI34045.1"/>
    <property type="molecule type" value="Genomic_DNA"/>
</dbReference>
<dbReference type="InterPro" id="IPR011032">
    <property type="entry name" value="GroES-like_sf"/>
</dbReference>
<dbReference type="Pfam" id="PF08240">
    <property type="entry name" value="ADH_N"/>
    <property type="match status" value="1"/>
</dbReference>
<evidence type="ECO:0000259" key="2">
    <source>
        <dbReference type="SMART" id="SM00829"/>
    </source>
</evidence>
<proteinExistence type="predicted"/>
<dbReference type="PANTHER" id="PTHR44154">
    <property type="entry name" value="QUINONE OXIDOREDUCTASE"/>
    <property type="match status" value="1"/>
</dbReference>
<dbReference type="CDD" id="cd05289">
    <property type="entry name" value="MDR_like_2"/>
    <property type="match status" value="1"/>
</dbReference>
<dbReference type="InterPro" id="IPR013154">
    <property type="entry name" value="ADH-like_N"/>
</dbReference>
<accession>A0A3M2LDK4</accession>
<dbReference type="OrthoDB" id="9801186at2"/>
<keyword evidence="1" id="KW-0521">NADP</keyword>
<protein>
    <submittedName>
        <fullName evidence="3">NADP-dependent oxidoreductase</fullName>
    </submittedName>
</protein>
<comment type="caution">
    <text evidence="3">The sequence shown here is derived from an EMBL/GenBank/DDBJ whole genome shotgun (WGS) entry which is preliminary data.</text>
</comment>
<keyword evidence="4" id="KW-1185">Reference proteome</keyword>
<dbReference type="InterPro" id="IPR020843">
    <property type="entry name" value="ER"/>
</dbReference>
<dbReference type="GO" id="GO:0016491">
    <property type="term" value="F:oxidoreductase activity"/>
    <property type="evidence" value="ECO:0007669"/>
    <property type="project" value="InterPro"/>
</dbReference>
<dbReference type="Proteomes" id="UP000279275">
    <property type="component" value="Unassembled WGS sequence"/>
</dbReference>
<dbReference type="Gene3D" id="3.40.50.720">
    <property type="entry name" value="NAD(P)-binding Rossmann-like Domain"/>
    <property type="match status" value="1"/>
</dbReference>
<dbReference type="PANTHER" id="PTHR44154:SF1">
    <property type="entry name" value="QUINONE OXIDOREDUCTASE"/>
    <property type="match status" value="1"/>
</dbReference>
<sequence length="322" mass="32881">MKAIQYASLGGPEVLELVDLPVPEPVDAQVRVAVRAAGVNPADWKMRAGFIPGGPLPRRAGFEVAGVVDAVGPQAHWKVGDEVLGWGAGGYADYAVGENLVAKPEELSFAEAAAVPVAAATAARGLHELDLQAGETLLVHGASGAVGAMAVQFARRLGATVIGTASAANQQVVTGLGALATTYGAGLADRVRALQRTGGPEAAAERNHVGSRELRHRIQPPDGVDAVLDCAGHDFLDTAIELRGGTDRIVTFVDPAAASKGVAFSAGGPPDLDAVERAADLLAVGTFHLPAPPRTYPLADAARAQIDSETGRALGKIVLLTS</sequence>
<organism evidence="3 4">
    <name type="scientific">Nocardia stercoris</name>
    <dbReference type="NCBI Taxonomy" id="2483361"/>
    <lineage>
        <taxon>Bacteria</taxon>
        <taxon>Bacillati</taxon>
        <taxon>Actinomycetota</taxon>
        <taxon>Actinomycetes</taxon>
        <taxon>Mycobacteriales</taxon>
        <taxon>Nocardiaceae</taxon>
        <taxon>Nocardia</taxon>
    </lineage>
</organism>
<dbReference type="InterPro" id="IPR036291">
    <property type="entry name" value="NAD(P)-bd_dom_sf"/>
</dbReference>
<dbReference type="SUPFAM" id="SSF51735">
    <property type="entry name" value="NAD(P)-binding Rossmann-fold domains"/>
    <property type="match status" value="1"/>
</dbReference>
<reference evidence="3 4" key="1">
    <citation type="submission" date="2018-10" db="EMBL/GenBank/DDBJ databases">
        <title>Isolation from cow dung.</title>
        <authorList>
            <person name="Ling L."/>
        </authorList>
    </citation>
    <scope>NUCLEOTIDE SEQUENCE [LARGE SCALE GENOMIC DNA]</scope>
    <source>
        <strain evidence="3 4">NEAU-LL90</strain>
    </source>
</reference>
<evidence type="ECO:0000313" key="4">
    <source>
        <dbReference type="Proteomes" id="UP000279275"/>
    </source>
</evidence>
<name>A0A3M2LDK4_9NOCA</name>
<evidence type="ECO:0000313" key="3">
    <source>
        <dbReference type="EMBL" id="RMI34045.1"/>
    </source>
</evidence>
<dbReference type="InterPro" id="IPR051603">
    <property type="entry name" value="Zinc-ADH_QOR/CCCR"/>
</dbReference>
<dbReference type="Gene3D" id="3.90.180.10">
    <property type="entry name" value="Medium-chain alcohol dehydrogenases, catalytic domain"/>
    <property type="match status" value="1"/>
</dbReference>